<name>A0ABU5CJ03_9BACI</name>
<sequence>MHLTIHQSFYIHTIRVNAITNSSVLQIGSTGSIQALSEAYNTGGFTQPAEKLTNKQPIHFTPTVPLGGIGK</sequence>
<dbReference type="InterPro" id="IPR024255">
    <property type="entry name" value="GerPB"/>
</dbReference>
<dbReference type="RefSeq" id="WP_306066765.1">
    <property type="nucleotide sequence ID" value="NZ_JAROCA020000001.1"/>
</dbReference>
<organism evidence="1 2">
    <name type="scientific">Tigheibacillus jepli</name>
    <dbReference type="NCBI Taxonomy" id="3035914"/>
    <lineage>
        <taxon>Bacteria</taxon>
        <taxon>Bacillati</taxon>
        <taxon>Bacillota</taxon>
        <taxon>Bacilli</taxon>
        <taxon>Bacillales</taxon>
        <taxon>Bacillaceae</taxon>
        <taxon>Tigheibacillus</taxon>
    </lineage>
</organism>
<keyword evidence="2" id="KW-1185">Reference proteome</keyword>
<dbReference type="Proteomes" id="UP001228376">
    <property type="component" value="Unassembled WGS sequence"/>
</dbReference>
<dbReference type="Pfam" id="PF10803">
    <property type="entry name" value="GerPB"/>
    <property type="match status" value="1"/>
</dbReference>
<gene>
    <name evidence="1" type="ORF">P5G51_013130</name>
</gene>
<proteinExistence type="predicted"/>
<accession>A0ABU5CJ03</accession>
<evidence type="ECO:0000313" key="2">
    <source>
        <dbReference type="Proteomes" id="UP001228376"/>
    </source>
</evidence>
<evidence type="ECO:0000313" key="1">
    <source>
        <dbReference type="EMBL" id="MDY0406205.1"/>
    </source>
</evidence>
<comment type="caution">
    <text evidence="1">The sequence shown here is derived from an EMBL/GenBank/DDBJ whole genome shotgun (WGS) entry which is preliminary data.</text>
</comment>
<reference evidence="1 2" key="1">
    <citation type="submission" date="2023-10" db="EMBL/GenBank/DDBJ databases">
        <title>179-bfca-hs.</title>
        <authorList>
            <person name="Miliotis G."/>
            <person name="Sengupta P."/>
            <person name="Hameed A."/>
            <person name="Chuvochina M."/>
            <person name="Mcdonagh F."/>
            <person name="Simpson A.C."/>
            <person name="Singh N.K."/>
            <person name="Rekha P.D."/>
            <person name="Raman K."/>
            <person name="Hugenholtz P."/>
            <person name="Venkateswaran K."/>
        </authorList>
    </citation>
    <scope>NUCLEOTIDE SEQUENCE [LARGE SCALE GENOMIC DNA]</scope>
    <source>
        <strain evidence="1 2">179-BFC-A-HS</strain>
    </source>
</reference>
<dbReference type="EMBL" id="JAROCA020000001">
    <property type="protein sequence ID" value="MDY0406205.1"/>
    <property type="molecule type" value="Genomic_DNA"/>
</dbReference>
<protein>
    <submittedName>
        <fullName evidence="1">Spore germination protein GerPB</fullName>
    </submittedName>
</protein>